<reference evidence="1 2" key="1">
    <citation type="journal article" date="2015" name="Genome Announc.">
        <title>Complete Genome Sequence of the Novel Leech Symbiont Mucinivorans hirudinis M3T.</title>
        <authorList>
            <person name="Nelson M.C."/>
            <person name="Bomar L."/>
            <person name="Graf J."/>
        </authorList>
    </citation>
    <scope>NUCLEOTIDE SEQUENCE [LARGE SCALE GENOMIC DNA]</scope>
    <source>
        <strain evidence="2">M3</strain>
    </source>
</reference>
<organism evidence="1 2">
    <name type="scientific">Mucinivorans hirudinis</name>
    <dbReference type="NCBI Taxonomy" id="1433126"/>
    <lineage>
        <taxon>Bacteria</taxon>
        <taxon>Pseudomonadati</taxon>
        <taxon>Bacteroidota</taxon>
        <taxon>Bacteroidia</taxon>
        <taxon>Bacteroidales</taxon>
        <taxon>Rikenellaceae</taxon>
        <taxon>Mucinivorans</taxon>
    </lineage>
</organism>
<dbReference type="AlphaFoldDB" id="A0A060R9K7"/>
<dbReference type="EMBL" id="HG934468">
    <property type="protein sequence ID" value="CDN30458.1"/>
    <property type="molecule type" value="Genomic_DNA"/>
</dbReference>
<name>A0A060R9K7_9BACT</name>
<keyword evidence="2" id="KW-1185">Reference proteome</keyword>
<dbReference type="HOGENOM" id="CLU_048266_3_1_10"/>
<keyword evidence="1" id="KW-0238">DNA-binding</keyword>
<dbReference type="PANTHER" id="PTHR35810">
    <property type="entry name" value="CYTOPLASMIC PROTEIN-RELATED"/>
    <property type="match status" value="1"/>
</dbReference>
<accession>A0A060R9K7</accession>
<sequence length="134" mass="15494">MKTGKMTMDYNPETKAVSVHIELENGTVWLTKSQIAELFGVYISAVTMNLKSIHMEDEAFLDANRSEISYHTASGEYYHRILYNLDIIILLAFKMKGGNCHLFRQWLREQVKRPIVESRQQPMIIQIVGNSLMN</sequence>
<protein>
    <submittedName>
        <fullName evidence="1">Putative DNA-binding protein in cluster with Type I restriction-modification system</fullName>
    </submittedName>
</protein>
<dbReference type="eggNOG" id="COG3943">
    <property type="taxonomic scope" value="Bacteria"/>
</dbReference>
<dbReference type="PANTHER" id="PTHR35810:SF1">
    <property type="entry name" value="CYTOPLASMIC PROTEIN"/>
    <property type="match status" value="1"/>
</dbReference>
<proteinExistence type="predicted"/>
<gene>
    <name evidence="1" type="ORF">BN938_0353</name>
</gene>
<dbReference type="Proteomes" id="UP000027616">
    <property type="component" value="Chromosome I"/>
</dbReference>
<evidence type="ECO:0000313" key="1">
    <source>
        <dbReference type="EMBL" id="CDN30458.1"/>
    </source>
</evidence>
<evidence type="ECO:0000313" key="2">
    <source>
        <dbReference type="Proteomes" id="UP000027616"/>
    </source>
</evidence>
<dbReference type="KEGG" id="rbc:BN938_0353"/>
<dbReference type="STRING" id="1433126.BN938_0353"/>
<dbReference type="GO" id="GO:0003677">
    <property type="term" value="F:DNA binding"/>
    <property type="evidence" value="ECO:0007669"/>
    <property type="project" value="UniProtKB-KW"/>
</dbReference>